<keyword evidence="1" id="KW-0732">Signal</keyword>
<reference evidence="2" key="5">
    <citation type="journal article" date="2021" name="G3 (Bethesda)">
        <title>Aegilops tauschii genome assembly Aet v5.0 features greater sequence contiguity and improved annotation.</title>
        <authorList>
            <person name="Wang L."/>
            <person name="Zhu T."/>
            <person name="Rodriguez J.C."/>
            <person name="Deal K.R."/>
            <person name="Dubcovsky J."/>
            <person name="McGuire P.E."/>
            <person name="Lux T."/>
            <person name="Spannagl M."/>
            <person name="Mayer K.F.X."/>
            <person name="Baldrich P."/>
            <person name="Meyers B.C."/>
            <person name="Huo N."/>
            <person name="Gu Y.Q."/>
            <person name="Zhou H."/>
            <person name="Devos K.M."/>
            <person name="Bennetzen J.L."/>
            <person name="Unver T."/>
            <person name="Budak H."/>
            <person name="Gulick P.J."/>
            <person name="Galiba G."/>
            <person name="Kalapos B."/>
            <person name="Nelson D.R."/>
            <person name="Li P."/>
            <person name="You F.M."/>
            <person name="Luo M.C."/>
            <person name="Dvorak J."/>
        </authorList>
    </citation>
    <scope>NUCLEOTIDE SEQUENCE [LARGE SCALE GENOMIC DNA]</scope>
    <source>
        <strain evidence="2">cv. AL8/78</strain>
    </source>
</reference>
<evidence type="ECO:0008006" key="4">
    <source>
        <dbReference type="Google" id="ProtNLM"/>
    </source>
</evidence>
<organism evidence="2 3">
    <name type="scientific">Aegilops tauschii subsp. strangulata</name>
    <name type="common">Goatgrass</name>
    <dbReference type="NCBI Taxonomy" id="200361"/>
    <lineage>
        <taxon>Eukaryota</taxon>
        <taxon>Viridiplantae</taxon>
        <taxon>Streptophyta</taxon>
        <taxon>Embryophyta</taxon>
        <taxon>Tracheophyta</taxon>
        <taxon>Spermatophyta</taxon>
        <taxon>Magnoliopsida</taxon>
        <taxon>Liliopsida</taxon>
        <taxon>Poales</taxon>
        <taxon>Poaceae</taxon>
        <taxon>BOP clade</taxon>
        <taxon>Pooideae</taxon>
        <taxon>Triticodae</taxon>
        <taxon>Triticeae</taxon>
        <taxon>Triticinae</taxon>
        <taxon>Aegilops</taxon>
    </lineage>
</organism>
<keyword evidence="3" id="KW-1185">Reference proteome</keyword>
<reference evidence="2" key="4">
    <citation type="submission" date="2019-03" db="UniProtKB">
        <authorList>
            <consortium name="EnsemblPlants"/>
        </authorList>
    </citation>
    <scope>IDENTIFICATION</scope>
</reference>
<dbReference type="Gramene" id="AET7Gv20071400.1">
    <property type="protein sequence ID" value="AET7Gv20071400.1"/>
    <property type="gene ID" value="AET7Gv20071400"/>
</dbReference>
<feature type="chain" id="PRO_5019552682" description="Bifunctional inhibitor/plant lipid transfer protein/seed storage helical domain-containing protein" evidence="1">
    <location>
        <begin position="24"/>
        <end position="87"/>
    </location>
</feature>
<name>A0A453QE26_AEGTS</name>
<evidence type="ECO:0000313" key="3">
    <source>
        <dbReference type="Proteomes" id="UP000015105"/>
    </source>
</evidence>
<dbReference type="AlphaFoldDB" id="A0A453QE26"/>
<evidence type="ECO:0000256" key="1">
    <source>
        <dbReference type="SAM" id="SignalP"/>
    </source>
</evidence>
<proteinExistence type="predicted"/>
<reference evidence="2" key="3">
    <citation type="journal article" date="2017" name="Nature">
        <title>Genome sequence of the progenitor of the wheat D genome Aegilops tauschii.</title>
        <authorList>
            <person name="Luo M.C."/>
            <person name="Gu Y.Q."/>
            <person name="Puiu D."/>
            <person name="Wang H."/>
            <person name="Twardziok S.O."/>
            <person name="Deal K.R."/>
            <person name="Huo N."/>
            <person name="Zhu T."/>
            <person name="Wang L."/>
            <person name="Wang Y."/>
            <person name="McGuire P.E."/>
            <person name="Liu S."/>
            <person name="Long H."/>
            <person name="Ramasamy R.K."/>
            <person name="Rodriguez J.C."/>
            <person name="Van S.L."/>
            <person name="Yuan L."/>
            <person name="Wang Z."/>
            <person name="Xia Z."/>
            <person name="Xiao L."/>
            <person name="Anderson O.D."/>
            <person name="Ouyang S."/>
            <person name="Liang Y."/>
            <person name="Zimin A.V."/>
            <person name="Pertea G."/>
            <person name="Qi P."/>
            <person name="Bennetzen J.L."/>
            <person name="Dai X."/>
            <person name="Dawson M.W."/>
            <person name="Muller H.G."/>
            <person name="Kugler K."/>
            <person name="Rivarola-Duarte L."/>
            <person name="Spannagl M."/>
            <person name="Mayer K.F.X."/>
            <person name="Lu F.H."/>
            <person name="Bevan M.W."/>
            <person name="Leroy P."/>
            <person name="Li P."/>
            <person name="You F.M."/>
            <person name="Sun Q."/>
            <person name="Liu Z."/>
            <person name="Lyons E."/>
            <person name="Wicker T."/>
            <person name="Salzberg S.L."/>
            <person name="Devos K.M."/>
            <person name="Dvorak J."/>
        </authorList>
    </citation>
    <scope>NUCLEOTIDE SEQUENCE [LARGE SCALE GENOMIC DNA]</scope>
    <source>
        <strain evidence="2">cv. AL8/78</strain>
    </source>
</reference>
<dbReference type="EnsemblPlants" id="AET7Gv20071400.1">
    <property type="protein sequence ID" value="AET7Gv20071400.1"/>
    <property type="gene ID" value="AET7Gv20071400"/>
</dbReference>
<reference evidence="3" key="2">
    <citation type="journal article" date="2017" name="Nat. Plants">
        <title>The Aegilops tauschii genome reveals multiple impacts of transposons.</title>
        <authorList>
            <person name="Zhao G."/>
            <person name="Zou C."/>
            <person name="Li K."/>
            <person name="Wang K."/>
            <person name="Li T."/>
            <person name="Gao L."/>
            <person name="Zhang X."/>
            <person name="Wang H."/>
            <person name="Yang Z."/>
            <person name="Liu X."/>
            <person name="Jiang W."/>
            <person name="Mao L."/>
            <person name="Kong X."/>
            <person name="Jiao Y."/>
            <person name="Jia J."/>
        </authorList>
    </citation>
    <scope>NUCLEOTIDE SEQUENCE [LARGE SCALE GENOMIC DNA]</scope>
    <source>
        <strain evidence="3">cv. AL8/78</strain>
    </source>
</reference>
<dbReference type="Proteomes" id="UP000015105">
    <property type="component" value="Chromosome 7D"/>
</dbReference>
<reference evidence="3" key="1">
    <citation type="journal article" date="2014" name="Science">
        <title>Ancient hybridizations among the ancestral genomes of bread wheat.</title>
        <authorList>
            <consortium name="International Wheat Genome Sequencing Consortium,"/>
            <person name="Marcussen T."/>
            <person name="Sandve S.R."/>
            <person name="Heier L."/>
            <person name="Spannagl M."/>
            <person name="Pfeifer M."/>
            <person name="Jakobsen K.S."/>
            <person name="Wulff B.B."/>
            <person name="Steuernagel B."/>
            <person name="Mayer K.F."/>
            <person name="Olsen O.A."/>
        </authorList>
    </citation>
    <scope>NUCLEOTIDE SEQUENCE [LARGE SCALE GENOMIC DNA]</scope>
    <source>
        <strain evidence="3">cv. AL8/78</strain>
    </source>
</reference>
<sequence>MKPSRAAALVLALALVLAVVAEASTCDDAPMGDICKEAVFNKDQVLIQPCCTGLSAGYTACVCQIRDRIGATSPDHVFCPDISCPAS</sequence>
<evidence type="ECO:0000313" key="2">
    <source>
        <dbReference type="EnsemblPlants" id="AET7Gv20071400.1"/>
    </source>
</evidence>
<accession>A0A453QE26</accession>
<protein>
    <recommendedName>
        <fullName evidence="4">Bifunctional inhibitor/plant lipid transfer protein/seed storage helical domain-containing protein</fullName>
    </recommendedName>
</protein>
<feature type="signal peptide" evidence="1">
    <location>
        <begin position="1"/>
        <end position="23"/>
    </location>
</feature>